<protein>
    <recommendedName>
        <fullName evidence="5">Porin family protein</fullName>
    </recommendedName>
</protein>
<dbReference type="PANTHER" id="PTHR34001:SF3">
    <property type="entry name" value="BLL7405 PROTEIN"/>
    <property type="match status" value="1"/>
</dbReference>
<dbReference type="InterPro" id="IPR011250">
    <property type="entry name" value="OMP/PagP_B-barrel"/>
</dbReference>
<dbReference type="Proteomes" id="UP001144323">
    <property type="component" value="Unassembled WGS sequence"/>
</dbReference>
<dbReference type="PANTHER" id="PTHR34001">
    <property type="entry name" value="BLL7405 PROTEIN"/>
    <property type="match status" value="1"/>
</dbReference>
<dbReference type="AlphaFoldDB" id="A0A9W6GXS4"/>
<dbReference type="EMBL" id="BSEC01000001">
    <property type="protein sequence ID" value="GLI94819.1"/>
    <property type="molecule type" value="Genomic_DNA"/>
</dbReference>
<sequence length="171" mass="17482">MTKRVITVLLLALQPCSGAAEDRIASNSASAPPPPIWTGFYAGVNAGGFWNSANAPATVDWASLTAPGRLSFPTNFASVPQGDVTWSTGPGFVGGGQVGYSWQVTDRVVLGVETDFQGMAGRGNGWDTGWMSGSSSGKGPGSIGSVRGRAGYLVAPNLQLYGTGGFSYSGN</sequence>
<feature type="signal peptide" evidence="2">
    <location>
        <begin position="1"/>
        <end position="19"/>
    </location>
</feature>
<keyword evidence="2" id="KW-0732">Signal</keyword>
<comment type="caution">
    <text evidence="3">The sequence shown here is derived from an EMBL/GenBank/DDBJ whole genome shotgun (WGS) entry which is preliminary data.</text>
</comment>
<dbReference type="SUPFAM" id="SSF56925">
    <property type="entry name" value="OMPA-like"/>
    <property type="match status" value="1"/>
</dbReference>
<feature type="chain" id="PRO_5040857634" description="Porin family protein" evidence="2">
    <location>
        <begin position="20"/>
        <end position="171"/>
    </location>
</feature>
<evidence type="ECO:0000256" key="1">
    <source>
        <dbReference type="ARBA" id="ARBA00038306"/>
    </source>
</evidence>
<dbReference type="RefSeq" id="WP_281805037.1">
    <property type="nucleotide sequence ID" value="NZ_BSEC01000001.1"/>
</dbReference>
<evidence type="ECO:0008006" key="5">
    <source>
        <dbReference type="Google" id="ProtNLM"/>
    </source>
</evidence>
<keyword evidence="4" id="KW-1185">Reference proteome</keyword>
<reference evidence="3" key="1">
    <citation type="journal article" date="2023" name="Int. J. Syst. Evol. Microbiol.">
        <title>Methylocystis iwaonis sp. nov., a type II methane-oxidizing bacterium from surface soil of a rice paddy field in Japan, and emended description of the genus Methylocystis (ex Whittenbury et al. 1970) Bowman et al. 1993.</title>
        <authorList>
            <person name="Kaise H."/>
            <person name="Sawadogo J.B."/>
            <person name="Alam M.S."/>
            <person name="Ueno C."/>
            <person name="Dianou D."/>
            <person name="Shinjo R."/>
            <person name="Asakawa S."/>
        </authorList>
    </citation>
    <scope>NUCLEOTIDE SEQUENCE</scope>
    <source>
        <strain evidence="3">LMG27198</strain>
    </source>
</reference>
<gene>
    <name evidence="3" type="ORF">LMG27198_38110</name>
</gene>
<accession>A0A9W6GXS4</accession>
<name>A0A9W6GXS4_9HYPH</name>
<organism evidence="3 4">
    <name type="scientific">Methylocystis echinoides</name>
    <dbReference type="NCBI Taxonomy" id="29468"/>
    <lineage>
        <taxon>Bacteria</taxon>
        <taxon>Pseudomonadati</taxon>
        <taxon>Pseudomonadota</taxon>
        <taxon>Alphaproteobacteria</taxon>
        <taxon>Hyphomicrobiales</taxon>
        <taxon>Methylocystaceae</taxon>
        <taxon>Methylocystis</taxon>
    </lineage>
</organism>
<dbReference type="InterPro" id="IPR051692">
    <property type="entry name" value="OMP-like"/>
</dbReference>
<evidence type="ECO:0000313" key="3">
    <source>
        <dbReference type="EMBL" id="GLI94819.1"/>
    </source>
</evidence>
<proteinExistence type="inferred from homology"/>
<evidence type="ECO:0000313" key="4">
    <source>
        <dbReference type="Proteomes" id="UP001144323"/>
    </source>
</evidence>
<comment type="similarity">
    <text evidence="1">Belongs to the Omp25/RopB family.</text>
</comment>
<evidence type="ECO:0000256" key="2">
    <source>
        <dbReference type="SAM" id="SignalP"/>
    </source>
</evidence>